<dbReference type="OrthoDB" id="9182661at2"/>
<name>A0A323UQY3_9RHOO</name>
<reference evidence="1 2" key="1">
    <citation type="submission" date="2018-06" db="EMBL/GenBank/DDBJ databases">
        <title>Azoarcus communis strain SWub3 genome.</title>
        <authorList>
            <person name="Zorraquino Salvo V."/>
            <person name="Toubiana D."/>
            <person name="Blumwald E."/>
        </authorList>
    </citation>
    <scope>NUCLEOTIDE SEQUENCE [LARGE SCALE GENOMIC DNA]</scope>
    <source>
        <strain evidence="1 2">SWub3</strain>
    </source>
</reference>
<organism evidence="1 2">
    <name type="scientific">Parazoarcus communis SWub3 = DSM 12120</name>
    <dbReference type="NCBI Taxonomy" id="1121029"/>
    <lineage>
        <taxon>Bacteria</taxon>
        <taxon>Pseudomonadati</taxon>
        <taxon>Pseudomonadota</taxon>
        <taxon>Betaproteobacteria</taxon>
        <taxon>Rhodocyclales</taxon>
        <taxon>Zoogloeaceae</taxon>
        <taxon>Parazoarcus</taxon>
    </lineage>
</organism>
<evidence type="ECO:0008006" key="3">
    <source>
        <dbReference type="Google" id="ProtNLM"/>
    </source>
</evidence>
<dbReference type="RefSeq" id="WP_110528783.1">
    <property type="nucleotide sequence ID" value="NZ_QKOE01000021.1"/>
</dbReference>
<evidence type="ECO:0000313" key="1">
    <source>
        <dbReference type="EMBL" id="PZA14829.1"/>
    </source>
</evidence>
<protein>
    <recommendedName>
        <fullName evidence="3">PqqD family protein</fullName>
    </recommendedName>
</protein>
<dbReference type="EMBL" id="QKOE01000021">
    <property type="protein sequence ID" value="PZA14829.1"/>
    <property type="molecule type" value="Genomic_DNA"/>
</dbReference>
<dbReference type="Proteomes" id="UP000248259">
    <property type="component" value="Unassembled WGS sequence"/>
</dbReference>
<dbReference type="NCBIfam" id="TIGR04353">
    <property type="entry name" value="PqqD_rel_X"/>
    <property type="match status" value="1"/>
</dbReference>
<gene>
    <name evidence="1" type="ORF">DNK49_19730</name>
</gene>
<sequence length="79" mass="8792">MRRLGDAAVVFDGRDGQTHVLPPEAVAVADWVAEFQQLNGRVSIEVLNARLCEEFGIDEHVTGYRDLLNMLQEIGVLRA</sequence>
<proteinExistence type="predicted"/>
<evidence type="ECO:0000313" key="2">
    <source>
        <dbReference type="Proteomes" id="UP000248259"/>
    </source>
</evidence>
<dbReference type="InterPro" id="IPR027599">
    <property type="entry name" value="PqqD-rel_X"/>
</dbReference>
<accession>A0A323UQY3</accession>
<dbReference type="AlphaFoldDB" id="A0A323UQY3"/>
<keyword evidence="2" id="KW-1185">Reference proteome</keyword>
<comment type="caution">
    <text evidence="1">The sequence shown here is derived from an EMBL/GenBank/DDBJ whole genome shotgun (WGS) entry which is preliminary data.</text>
</comment>